<sequence>MAIESKTHDHHHHDNNRSNRNNQVSEQNNTDFLDLMEDYFDQPTETKLNDARPEIGFQVGSTPDNTELPRCGRDDECLAAVADMAPEDQPGQFDTPDPKWRFFHRMGEVPPYETKFPALNAAPVVPAAFPNWVNDMDKWGNLLLTSVDTLSEMVAVGFGLPKDTFTKLTKYAPHLLAPTGSDLSLYGKVGTVLAGFHADLNFLTIHGKSRFPGLHIWTRAGKKMLASVADGCLLVQAVLIVESTLKAIERQQAKNRPLWRISSTLFYHVASDNELAPLEKFATPENVKQFPPILTGTQVQKELGFLNLASE</sequence>
<gene>
    <name evidence="2" type="ORF">BCR33DRAFT_757773</name>
</gene>
<evidence type="ECO:0000313" key="2">
    <source>
        <dbReference type="EMBL" id="ORY46863.1"/>
    </source>
</evidence>
<dbReference type="OrthoDB" id="10248513at2759"/>
<name>A0A1Y2CII9_9FUNG</name>
<organism evidence="2 3">
    <name type="scientific">Rhizoclosmatium globosum</name>
    <dbReference type="NCBI Taxonomy" id="329046"/>
    <lineage>
        <taxon>Eukaryota</taxon>
        <taxon>Fungi</taxon>
        <taxon>Fungi incertae sedis</taxon>
        <taxon>Chytridiomycota</taxon>
        <taxon>Chytridiomycota incertae sedis</taxon>
        <taxon>Chytridiomycetes</taxon>
        <taxon>Chytridiales</taxon>
        <taxon>Chytriomycetaceae</taxon>
        <taxon>Rhizoclosmatium</taxon>
    </lineage>
</organism>
<reference evidence="2 3" key="1">
    <citation type="submission" date="2016-07" db="EMBL/GenBank/DDBJ databases">
        <title>Pervasive Adenine N6-methylation of Active Genes in Fungi.</title>
        <authorList>
            <consortium name="DOE Joint Genome Institute"/>
            <person name="Mondo S.J."/>
            <person name="Dannebaum R.O."/>
            <person name="Kuo R.C."/>
            <person name="Labutti K."/>
            <person name="Haridas S."/>
            <person name="Kuo A."/>
            <person name="Salamov A."/>
            <person name="Ahrendt S.R."/>
            <person name="Lipzen A."/>
            <person name="Sullivan W."/>
            <person name="Andreopoulos W.B."/>
            <person name="Clum A."/>
            <person name="Lindquist E."/>
            <person name="Daum C."/>
            <person name="Ramamoorthy G.K."/>
            <person name="Gryganskyi A."/>
            <person name="Culley D."/>
            <person name="Magnuson J.K."/>
            <person name="James T.Y."/>
            <person name="O'Malley M.A."/>
            <person name="Stajich J.E."/>
            <person name="Spatafora J.W."/>
            <person name="Visel A."/>
            <person name="Grigoriev I.V."/>
        </authorList>
    </citation>
    <scope>NUCLEOTIDE SEQUENCE [LARGE SCALE GENOMIC DNA]</scope>
    <source>
        <strain evidence="2 3">JEL800</strain>
    </source>
</reference>
<dbReference type="SUPFAM" id="SSF51197">
    <property type="entry name" value="Clavaminate synthase-like"/>
    <property type="match status" value="1"/>
</dbReference>
<feature type="region of interest" description="Disordered" evidence="1">
    <location>
        <begin position="1"/>
        <end position="25"/>
    </location>
</feature>
<dbReference type="Gene3D" id="2.60.120.330">
    <property type="entry name" value="B-lactam Antibiotic, Isopenicillin N Synthase, Chain"/>
    <property type="match status" value="1"/>
</dbReference>
<keyword evidence="3" id="KW-1185">Reference proteome</keyword>
<dbReference type="STRING" id="329046.A0A1Y2CII9"/>
<dbReference type="AlphaFoldDB" id="A0A1Y2CII9"/>
<comment type="caution">
    <text evidence="2">The sequence shown here is derived from an EMBL/GenBank/DDBJ whole genome shotgun (WGS) entry which is preliminary data.</text>
</comment>
<dbReference type="InterPro" id="IPR027443">
    <property type="entry name" value="IPNS-like_sf"/>
</dbReference>
<evidence type="ECO:0000313" key="3">
    <source>
        <dbReference type="Proteomes" id="UP000193642"/>
    </source>
</evidence>
<dbReference type="EMBL" id="MCGO01000015">
    <property type="protein sequence ID" value="ORY46863.1"/>
    <property type="molecule type" value="Genomic_DNA"/>
</dbReference>
<protein>
    <recommendedName>
        <fullName evidence="4">Clavaminate synthase-like protein</fullName>
    </recommendedName>
</protein>
<dbReference type="Proteomes" id="UP000193642">
    <property type="component" value="Unassembled WGS sequence"/>
</dbReference>
<evidence type="ECO:0008006" key="4">
    <source>
        <dbReference type="Google" id="ProtNLM"/>
    </source>
</evidence>
<evidence type="ECO:0000256" key="1">
    <source>
        <dbReference type="SAM" id="MobiDB-lite"/>
    </source>
</evidence>
<accession>A0A1Y2CII9</accession>
<proteinExistence type="predicted"/>